<evidence type="ECO:0000256" key="2">
    <source>
        <dbReference type="ARBA" id="ARBA00022679"/>
    </source>
</evidence>
<evidence type="ECO:0000313" key="8">
    <source>
        <dbReference type="Proteomes" id="UP000067598"/>
    </source>
</evidence>
<keyword evidence="2 4" id="KW-0808">Transferase</keyword>
<dbReference type="InterPro" id="IPR018485">
    <property type="entry name" value="FGGY_C"/>
</dbReference>
<dbReference type="Pfam" id="PF00370">
    <property type="entry name" value="FGGY_N"/>
    <property type="match status" value="1"/>
</dbReference>
<dbReference type="EMBL" id="LJGP01000013">
    <property type="protein sequence ID" value="KWU04200.1"/>
    <property type="molecule type" value="Genomic_DNA"/>
</dbReference>
<dbReference type="PATRIC" id="fig|47770.28.peg.229"/>
<dbReference type="InterPro" id="IPR050406">
    <property type="entry name" value="FGGY_Carb_Kinase"/>
</dbReference>
<dbReference type="InterPro" id="IPR018483">
    <property type="entry name" value="Carb_kinase_FGGY_CS"/>
</dbReference>
<dbReference type="Pfam" id="PF02782">
    <property type="entry name" value="FGGY_C"/>
    <property type="match status" value="1"/>
</dbReference>
<dbReference type="InterPro" id="IPR018484">
    <property type="entry name" value="FGGY_N"/>
</dbReference>
<dbReference type="GO" id="GO:0005975">
    <property type="term" value="P:carbohydrate metabolic process"/>
    <property type="evidence" value="ECO:0007669"/>
    <property type="project" value="InterPro"/>
</dbReference>
<dbReference type="PANTHER" id="PTHR43095:SF2">
    <property type="entry name" value="GLUCONOKINASE"/>
    <property type="match status" value="1"/>
</dbReference>
<dbReference type="GO" id="GO:0016301">
    <property type="term" value="F:kinase activity"/>
    <property type="evidence" value="ECO:0007669"/>
    <property type="project" value="UniProtKB-KW"/>
</dbReference>
<dbReference type="RefSeq" id="WP_060461931.1">
    <property type="nucleotide sequence ID" value="NZ_LJGP01000013.1"/>
</dbReference>
<dbReference type="AlphaFoldDB" id="A0A109DF94"/>
<dbReference type="GO" id="GO:0016773">
    <property type="term" value="F:phosphotransferase activity, alcohol group as acceptor"/>
    <property type="evidence" value="ECO:0007669"/>
    <property type="project" value="InterPro"/>
</dbReference>
<keyword evidence="3 4" id="KW-0418">Kinase</keyword>
<evidence type="ECO:0000313" key="7">
    <source>
        <dbReference type="EMBL" id="KWU04200.1"/>
    </source>
</evidence>
<proteinExistence type="inferred from homology"/>
<evidence type="ECO:0000256" key="4">
    <source>
        <dbReference type="RuleBase" id="RU003733"/>
    </source>
</evidence>
<evidence type="ECO:0000259" key="5">
    <source>
        <dbReference type="Pfam" id="PF00370"/>
    </source>
</evidence>
<dbReference type="PROSITE" id="PS00933">
    <property type="entry name" value="FGGY_KINASES_1"/>
    <property type="match status" value="1"/>
</dbReference>
<accession>A0A109DF94</accession>
<dbReference type="Proteomes" id="UP000067598">
    <property type="component" value="Unassembled WGS sequence"/>
</dbReference>
<evidence type="ECO:0000256" key="1">
    <source>
        <dbReference type="ARBA" id="ARBA00009156"/>
    </source>
</evidence>
<reference evidence="7 8" key="1">
    <citation type="journal article" date="2016" name="Microbiology (Mosc.)">
        <title>Comparison of Lactobacillus crispatus isolates from Lactobacillus-dominated vaginal microbiomes with isolates from microbiomes containing bacterial vaginosis-associated bacteria.</title>
        <authorList>
            <person name="Abdelmaksoud A.A."/>
            <person name="Koparde V.N."/>
            <person name="Sheth N.U."/>
            <person name="Serrano M.G."/>
            <person name="Glascock A.L."/>
            <person name="Fettweis J.M."/>
            <person name="Strauss Iii J.F."/>
            <person name="Buck G.A."/>
            <person name="Jefferson K.K."/>
        </authorList>
    </citation>
    <scope>NUCLEOTIDE SEQUENCE [LARGE SCALE GENOMIC DNA]</scope>
    <source>
        <strain evidence="7 8">VMC3</strain>
    </source>
</reference>
<gene>
    <name evidence="7" type="ORF">AEL95_04085</name>
</gene>
<dbReference type="Gene3D" id="3.30.420.40">
    <property type="match status" value="2"/>
</dbReference>
<dbReference type="InterPro" id="IPR000577">
    <property type="entry name" value="Carb_kinase_FGGY"/>
</dbReference>
<organism evidence="7 8">
    <name type="scientific">Lactobacillus crispatus</name>
    <dbReference type="NCBI Taxonomy" id="47770"/>
    <lineage>
        <taxon>Bacteria</taxon>
        <taxon>Bacillati</taxon>
        <taxon>Bacillota</taxon>
        <taxon>Bacilli</taxon>
        <taxon>Lactobacillales</taxon>
        <taxon>Lactobacillaceae</taxon>
        <taxon>Lactobacillus</taxon>
    </lineage>
</organism>
<dbReference type="PIRSF" id="PIRSF000538">
    <property type="entry name" value="GlpK"/>
    <property type="match status" value="1"/>
</dbReference>
<comment type="similarity">
    <text evidence="1 4">Belongs to the FGGY kinase family.</text>
</comment>
<evidence type="ECO:0000259" key="6">
    <source>
        <dbReference type="Pfam" id="PF02782"/>
    </source>
</evidence>
<protein>
    <submittedName>
        <fullName evidence="7">Gluconokinase</fullName>
    </submittedName>
</protein>
<dbReference type="PANTHER" id="PTHR43095">
    <property type="entry name" value="SUGAR KINASE"/>
    <property type="match status" value="1"/>
</dbReference>
<comment type="caution">
    <text evidence="7">The sequence shown here is derived from an EMBL/GenBank/DDBJ whole genome shotgun (WGS) entry which is preliminary data.</text>
</comment>
<dbReference type="PROSITE" id="PS00445">
    <property type="entry name" value="FGGY_KINASES_2"/>
    <property type="match status" value="1"/>
</dbReference>
<sequence length="502" mass="55458">MKYIIGIDIGTTATKGVLYGEDGSEVAKLAISYPLIQEEAGQAEEDPQLIFDAVQKMIYQLSQKASGKILAISWSSQMHSLIGLGENNELLTNSITWADNRSSDVVQRAKKSGWARMIYQQTGMPPHPMAPVYKLLWLKEEQPTLFAQVKKWISIKEYIIWRLTGKILTDTTMAAGSGMMNLKTLTWDEKILAQIGLDQAQLPTIADQQSTVGKIIPEYRAKLGLNDETQIVLGASDGYLSTIGVGVLDEKDFALNVGTSGAVRVIAPKAIVDQKNRFFCYPVDAKHYLLGGPVNNGGIVFDWAKKTIFGPDETAEDVLNVAQTAPAGSNGLLFHPYLGGERAPIWNAQARGSFVGLMRNHTKPQMARSVLEGIVFNLLGASQGLLDQVGQPQALRVTGGFVQSDFVRQLIADIFNLPVIVIKNEQCGTLAAMFLAKTALEDKPDLEKIKKRTAESQVYFPNPQNVAIYQELILVYRKIEHELEASYEDLAQFQDKHPQKFE</sequence>
<feature type="domain" description="Carbohydrate kinase FGGY C-terminal" evidence="6">
    <location>
        <begin position="255"/>
        <end position="437"/>
    </location>
</feature>
<dbReference type="CDD" id="cd07770">
    <property type="entry name" value="ASKHA_NBD_FGGY_GntK"/>
    <property type="match status" value="1"/>
</dbReference>
<feature type="domain" description="Carbohydrate kinase FGGY N-terminal" evidence="5">
    <location>
        <begin position="3"/>
        <end position="244"/>
    </location>
</feature>
<evidence type="ECO:0000256" key="3">
    <source>
        <dbReference type="ARBA" id="ARBA00022777"/>
    </source>
</evidence>
<dbReference type="InterPro" id="IPR043129">
    <property type="entry name" value="ATPase_NBD"/>
</dbReference>
<dbReference type="SUPFAM" id="SSF53067">
    <property type="entry name" value="Actin-like ATPase domain"/>
    <property type="match status" value="2"/>
</dbReference>
<name>A0A109DF94_9LACO</name>